<keyword evidence="1" id="KW-0812">Transmembrane</keyword>
<evidence type="ECO:0000256" key="1">
    <source>
        <dbReference type="SAM" id="Phobius"/>
    </source>
</evidence>
<proteinExistence type="predicted"/>
<organism evidence="2 3">
    <name type="scientific">Chryseobacterium luteum</name>
    <dbReference type="NCBI Taxonomy" id="421531"/>
    <lineage>
        <taxon>Bacteria</taxon>
        <taxon>Pseudomonadati</taxon>
        <taxon>Bacteroidota</taxon>
        <taxon>Flavobacteriia</taxon>
        <taxon>Flavobacteriales</taxon>
        <taxon>Weeksellaceae</taxon>
        <taxon>Chryseobacterium group</taxon>
        <taxon>Chryseobacterium</taxon>
    </lineage>
</organism>
<keyword evidence="1" id="KW-1133">Transmembrane helix</keyword>
<feature type="transmembrane region" description="Helical" evidence="1">
    <location>
        <begin position="62"/>
        <end position="80"/>
    </location>
</feature>
<comment type="caution">
    <text evidence="2">The sequence shown here is derived from an EMBL/GenBank/DDBJ whole genome shotgun (WGS) entry which is preliminary data.</text>
</comment>
<dbReference type="OrthoDB" id="1252246at2"/>
<evidence type="ECO:0000313" key="3">
    <source>
        <dbReference type="Proteomes" id="UP000028703"/>
    </source>
</evidence>
<dbReference type="AlphaFoldDB" id="A0A085ZHF4"/>
<feature type="transmembrane region" description="Helical" evidence="1">
    <location>
        <begin position="39"/>
        <end position="56"/>
    </location>
</feature>
<accession>A0A085ZHF4</accession>
<protein>
    <submittedName>
        <fullName evidence="2">Uncharacterized protein</fullName>
    </submittedName>
</protein>
<dbReference type="Proteomes" id="UP000028703">
    <property type="component" value="Unassembled WGS sequence"/>
</dbReference>
<dbReference type="EMBL" id="JPRO01000007">
    <property type="protein sequence ID" value="KFF03868.1"/>
    <property type="molecule type" value="Genomic_DNA"/>
</dbReference>
<name>A0A085ZHF4_9FLAO</name>
<keyword evidence="3" id="KW-1185">Reference proteome</keyword>
<dbReference type="RefSeq" id="WP_034704504.1">
    <property type="nucleotide sequence ID" value="NZ_JPRO01000007.1"/>
</dbReference>
<gene>
    <name evidence="2" type="ORF">IX38_10700</name>
</gene>
<keyword evidence="1" id="KW-0472">Membrane</keyword>
<reference evidence="2 3" key="1">
    <citation type="submission" date="2014-07" db="EMBL/GenBank/DDBJ databases">
        <title>Genome of Chryseobacterium luteum DSM 18605.</title>
        <authorList>
            <person name="Stropko S.J."/>
            <person name="Pipes S.E."/>
            <person name="Newman J.D."/>
        </authorList>
    </citation>
    <scope>NUCLEOTIDE SEQUENCE [LARGE SCALE GENOMIC DNA]</scope>
    <source>
        <strain evidence="2 3">DSM 18605</strain>
    </source>
</reference>
<dbReference type="eggNOG" id="ENOG50311JD">
    <property type="taxonomic scope" value="Bacteria"/>
</dbReference>
<dbReference type="STRING" id="421531.IX38_10700"/>
<evidence type="ECO:0000313" key="2">
    <source>
        <dbReference type="EMBL" id="KFF03868.1"/>
    </source>
</evidence>
<sequence>MTNKNYTIFRRNYEGTISKKLEIEKEEFHSDYYETKQPFGLAIFGGLMFLSALYIMLLKSHILYGFLIITIGLFFIYGGLKRSKLIFRISKNGIWTDEFGFIYFRHIERFEFYRYIGKHSSERLKIYIKNYKIYKMEKPFLEQQISHIDNYGNLKNILDNALKTANNRNKNQF</sequence>